<evidence type="ECO:0000313" key="1">
    <source>
        <dbReference type="EMBL" id="EKX54561.1"/>
    </source>
</evidence>
<dbReference type="SUPFAM" id="SSF52047">
    <property type="entry name" value="RNI-like"/>
    <property type="match status" value="1"/>
</dbReference>
<dbReference type="HOGENOM" id="CLU_491321_0_0_1"/>
<dbReference type="PaxDb" id="55529-EKX54561"/>
<keyword evidence="3" id="KW-1185">Reference proteome</keyword>
<dbReference type="InterPro" id="IPR001611">
    <property type="entry name" value="Leu-rich_rpt"/>
</dbReference>
<reference evidence="2" key="3">
    <citation type="submission" date="2015-06" db="UniProtKB">
        <authorList>
            <consortium name="EnsemblProtists"/>
        </authorList>
    </citation>
    <scope>IDENTIFICATION</scope>
</reference>
<organism evidence="1">
    <name type="scientific">Guillardia theta (strain CCMP2712)</name>
    <name type="common">Cryptophyte</name>
    <dbReference type="NCBI Taxonomy" id="905079"/>
    <lineage>
        <taxon>Eukaryota</taxon>
        <taxon>Cryptophyceae</taxon>
        <taxon>Pyrenomonadales</taxon>
        <taxon>Geminigeraceae</taxon>
        <taxon>Guillardia</taxon>
    </lineage>
</organism>
<dbReference type="OrthoDB" id="120976at2759"/>
<dbReference type="EMBL" id="JH992967">
    <property type="protein sequence ID" value="EKX54561.1"/>
    <property type="molecule type" value="Genomic_DNA"/>
</dbReference>
<accession>L1K134</accession>
<name>L1K134_GUITC</name>
<reference evidence="1 3" key="1">
    <citation type="journal article" date="2012" name="Nature">
        <title>Algal genomes reveal evolutionary mosaicism and the fate of nucleomorphs.</title>
        <authorList>
            <consortium name="DOE Joint Genome Institute"/>
            <person name="Curtis B.A."/>
            <person name="Tanifuji G."/>
            <person name="Burki F."/>
            <person name="Gruber A."/>
            <person name="Irimia M."/>
            <person name="Maruyama S."/>
            <person name="Arias M.C."/>
            <person name="Ball S.G."/>
            <person name="Gile G.H."/>
            <person name="Hirakawa Y."/>
            <person name="Hopkins J.F."/>
            <person name="Kuo A."/>
            <person name="Rensing S.A."/>
            <person name="Schmutz J."/>
            <person name="Symeonidi A."/>
            <person name="Elias M."/>
            <person name="Eveleigh R.J."/>
            <person name="Herman E.K."/>
            <person name="Klute M.J."/>
            <person name="Nakayama T."/>
            <person name="Obornik M."/>
            <person name="Reyes-Prieto A."/>
            <person name="Armbrust E.V."/>
            <person name="Aves S.J."/>
            <person name="Beiko R.G."/>
            <person name="Coutinho P."/>
            <person name="Dacks J.B."/>
            <person name="Durnford D.G."/>
            <person name="Fast N.M."/>
            <person name="Green B.R."/>
            <person name="Grisdale C.J."/>
            <person name="Hempel F."/>
            <person name="Henrissat B."/>
            <person name="Hoppner M.P."/>
            <person name="Ishida K."/>
            <person name="Kim E."/>
            <person name="Koreny L."/>
            <person name="Kroth P.G."/>
            <person name="Liu Y."/>
            <person name="Malik S.B."/>
            <person name="Maier U.G."/>
            <person name="McRose D."/>
            <person name="Mock T."/>
            <person name="Neilson J.A."/>
            <person name="Onodera N.T."/>
            <person name="Poole A.M."/>
            <person name="Pritham E.J."/>
            <person name="Richards T.A."/>
            <person name="Rocap G."/>
            <person name="Roy S.W."/>
            <person name="Sarai C."/>
            <person name="Schaack S."/>
            <person name="Shirato S."/>
            <person name="Slamovits C.H."/>
            <person name="Spencer D.F."/>
            <person name="Suzuki S."/>
            <person name="Worden A.Z."/>
            <person name="Zauner S."/>
            <person name="Barry K."/>
            <person name="Bell C."/>
            <person name="Bharti A.K."/>
            <person name="Crow J.A."/>
            <person name="Grimwood J."/>
            <person name="Kramer R."/>
            <person name="Lindquist E."/>
            <person name="Lucas S."/>
            <person name="Salamov A."/>
            <person name="McFadden G.I."/>
            <person name="Lane C.E."/>
            <person name="Keeling P.J."/>
            <person name="Gray M.W."/>
            <person name="Grigoriev I.V."/>
            <person name="Archibald J.M."/>
        </authorList>
    </citation>
    <scope>NUCLEOTIDE SEQUENCE</scope>
    <source>
        <strain evidence="1 3">CCMP2712</strain>
    </source>
</reference>
<dbReference type="PANTHER" id="PTHR24114">
    <property type="entry name" value="LEUCINE RICH REPEAT FAMILY PROTEIN"/>
    <property type="match status" value="1"/>
</dbReference>
<dbReference type="InterPro" id="IPR052394">
    <property type="entry name" value="LRR-containing"/>
</dbReference>
<dbReference type="RefSeq" id="XP_005841541.1">
    <property type="nucleotide sequence ID" value="XM_005841484.1"/>
</dbReference>
<dbReference type="Proteomes" id="UP000011087">
    <property type="component" value="Unassembled WGS sequence"/>
</dbReference>
<dbReference type="Pfam" id="PF13516">
    <property type="entry name" value="LRR_6"/>
    <property type="match status" value="4"/>
</dbReference>
<dbReference type="InterPro" id="IPR032675">
    <property type="entry name" value="LRR_dom_sf"/>
</dbReference>
<gene>
    <name evidence="1" type="ORF">GUITHDRAFT_132263</name>
</gene>
<dbReference type="KEGG" id="gtt:GUITHDRAFT_132263"/>
<dbReference type="Gene3D" id="3.80.10.10">
    <property type="entry name" value="Ribonuclease Inhibitor"/>
    <property type="match status" value="2"/>
</dbReference>
<dbReference type="PANTHER" id="PTHR24114:SF2">
    <property type="entry name" value="F-BOX DOMAIN-CONTAINING PROTEIN-RELATED"/>
    <property type="match status" value="1"/>
</dbReference>
<evidence type="ECO:0000313" key="3">
    <source>
        <dbReference type="Proteomes" id="UP000011087"/>
    </source>
</evidence>
<protein>
    <submittedName>
        <fullName evidence="1 2">Uncharacterized protein</fullName>
    </submittedName>
</protein>
<sequence>MVMVMQMAGSMSEDRTGSRVYVEMCLRMKTRPKMQVLQQLNMMSPEISTLVFDHFSLRESDMRCLAPALCCNPHVTSVSFACNEFLGDSSVSHLCLSLLSGGDSVCEVSLSKVGATSQSGKHLARLLEHNNKIDFLQLSSNKLGDAGVRDMAKVLTYKESGLSALDLSDNGIGGEGAASLALMLTQNTRITFLDLSWNHIRGRGARVLLEALGGFPALQILKLGWNGIGEEGDALDDALARNDTLTELDLTNCRLGPQQALSIAEGMKQNSSLRRLKLDWNPLCQGASELLPVLVNRSCSGVGLEWSMQNVSWDTEAKLLTAEEEKRLLPGRYILDLRLSDNRQIAKKLVDIAMTEGAGRWRNETMRQDSKDVRFWFSEDLFVKDKRVVVPHQGVLTVDFNTFTPSPPPPVADEEFALLYMTIAQMATSQLQVLQIISDKLNIRQRLARRGEDIVVKNIIVKYGKHRTKTAEIDSKFHNWFLDHQGDLWWLPPPQVLLHLLPSKGRDLDLRRRDLLKRPFASALDVLYHVFAAVKKGHDHIYSQPSKRAGQRVWV</sequence>
<dbReference type="STRING" id="905079.L1K134"/>
<dbReference type="AlphaFoldDB" id="L1K134"/>
<proteinExistence type="predicted"/>
<dbReference type="EnsemblProtists" id="EKX54561">
    <property type="protein sequence ID" value="EKX54561"/>
    <property type="gene ID" value="GUITHDRAFT_132263"/>
</dbReference>
<evidence type="ECO:0000313" key="2">
    <source>
        <dbReference type="EnsemblProtists" id="EKX54561"/>
    </source>
</evidence>
<dbReference type="SMART" id="SM00368">
    <property type="entry name" value="LRR_RI"/>
    <property type="match status" value="7"/>
</dbReference>
<dbReference type="eggNOG" id="KOG4308">
    <property type="taxonomic scope" value="Eukaryota"/>
</dbReference>
<dbReference type="GeneID" id="17311323"/>
<reference evidence="3" key="2">
    <citation type="submission" date="2012-11" db="EMBL/GenBank/DDBJ databases">
        <authorList>
            <person name="Kuo A."/>
            <person name="Curtis B.A."/>
            <person name="Tanifuji G."/>
            <person name="Burki F."/>
            <person name="Gruber A."/>
            <person name="Irimia M."/>
            <person name="Maruyama S."/>
            <person name="Arias M.C."/>
            <person name="Ball S.G."/>
            <person name="Gile G.H."/>
            <person name="Hirakawa Y."/>
            <person name="Hopkins J.F."/>
            <person name="Rensing S.A."/>
            <person name="Schmutz J."/>
            <person name="Symeonidi A."/>
            <person name="Elias M."/>
            <person name="Eveleigh R.J."/>
            <person name="Herman E.K."/>
            <person name="Klute M.J."/>
            <person name="Nakayama T."/>
            <person name="Obornik M."/>
            <person name="Reyes-Prieto A."/>
            <person name="Armbrust E.V."/>
            <person name="Aves S.J."/>
            <person name="Beiko R.G."/>
            <person name="Coutinho P."/>
            <person name="Dacks J.B."/>
            <person name="Durnford D.G."/>
            <person name="Fast N.M."/>
            <person name="Green B.R."/>
            <person name="Grisdale C."/>
            <person name="Hempe F."/>
            <person name="Henrissat B."/>
            <person name="Hoppner M.P."/>
            <person name="Ishida K.-I."/>
            <person name="Kim E."/>
            <person name="Koreny L."/>
            <person name="Kroth P.G."/>
            <person name="Liu Y."/>
            <person name="Malik S.-B."/>
            <person name="Maier U.G."/>
            <person name="McRose D."/>
            <person name="Mock T."/>
            <person name="Neilson J.A."/>
            <person name="Onodera N.T."/>
            <person name="Poole A.M."/>
            <person name="Pritham E.J."/>
            <person name="Richards T.A."/>
            <person name="Rocap G."/>
            <person name="Roy S.W."/>
            <person name="Sarai C."/>
            <person name="Schaack S."/>
            <person name="Shirato S."/>
            <person name="Slamovits C.H."/>
            <person name="Spencer D.F."/>
            <person name="Suzuki S."/>
            <person name="Worden A.Z."/>
            <person name="Zauner S."/>
            <person name="Barry K."/>
            <person name="Bell C."/>
            <person name="Bharti A.K."/>
            <person name="Crow J.A."/>
            <person name="Grimwood J."/>
            <person name="Kramer R."/>
            <person name="Lindquist E."/>
            <person name="Lucas S."/>
            <person name="Salamov A."/>
            <person name="McFadden G.I."/>
            <person name="Lane C.E."/>
            <person name="Keeling P.J."/>
            <person name="Gray M.W."/>
            <person name="Grigoriev I.V."/>
            <person name="Archibald J.M."/>
        </authorList>
    </citation>
    <scope>NUCLEOTIDE SEQUENCE</scope>
    <source>
        <strain evidence="3">CCMP2712</strain>
    </source>
</reference>